<dbReference type="KEGG" id="cfj:CFIO01_10151"/>
<proteinExistence type="predicted"/>
<dbReference type="Proteomes" id="UP000020467">
    <property type="component" value="Unassembled WGS sequence"/>
</dbReference>
<dbReference type="SUPFAM" id="SSF81383">
    <property type="entry name" value="F-box domain"/>
    <property type="match status" value="1"/>
</dbReference>
<name>A0A010RZM3_9PEZI</name>
<feature type="region of interest" description="Disordered" evidence="1">
    <location>
        <begin position="667"/>
        <end position="712"/>
    </location>
</feature>
<dbReference type="eggNOG" id="ENOG502STHF">
    <property type="taxonomic scope" value="Eukaryota"/>
</dbReference>
<evidence type="ECO:0000259" key="2">
    <source>
        <dbReference type="PROSITE" id="PS50181"/>
    </source>
</evidence>
<keyword evidence="4" id="KW-1185">Reference proteome</keyword>
<feature type="domain" description="F-box" evidence="2">
    <location>
        <begin position="61"/>
        <end position="115"/>
    </location>
</feature>
<organism evidence="3 4">
    <name type="scientific">Colletotrichum fioriniae PJ7</name>
    <dbReference type="NCBI Taxonomy" id="1445577"/>
    <lineage>
        <taxon>Eukaryota</taxon>
        <taxon>Fungi</taxon>
        <taxon>Dikarya</taxon>
        <taxon>Ascomycota</taxon>
        <taxon>Pezizomycotina</taxon>
        <taxon>Sordariomycetes</taxon>
        <taxon>Hypocreomycetidae</taxon>
        <taxon>Glomerellales</taxon>
        <taxon>Glomerellaceae</taxon>
        <taxon>Colletotrichum</taxon>
        <taxon>Colletotrichum acutatum species complex</taxon>
    </lineage>
</organism>
<evidence type="ECO:0000313" key="3">
    <source>
        <dbReference type="EMBL" id="EXF86081.1"/>
    </source>
</evidence>
<accession>A0A010RZM3</accession>
<dbReference type="PROSITE" id="PS50181">
    <property type="entry name" value="FBOX"/>
    <property type="match status" value="1"/>
</dbReference>
<dbReference type="InterPro" id="IPR001810">
    <property type="entry name" value="F-box_dom"/>
</dbReference>
<dbReference type="EMBL" id="JARH01000034">
    <property type="protein sequence ID" value="EXF86081.1"/>
    <property type="molecule type" value="Genomic_DNA"/>
</dbReference>
<evidence type="ECO:0000256" key="1">
    <source>
        <dbReference type="SAM" id="MobiDB-lite"/>
    </source>
</evidence>
<dbReference type="STRING" id="1445577.A0A010RZM3"/>
<dbReference type="HOGENOM" id="CLU_469293_0_0_1"/>
<dbReference type="OrthoDB" id="1918685at2759"/>
<sequence>MDAVRGDQHKVLAEQFTKLTHDDGSPDTALRHANLDNLVSCLTPWELLYLTQLTRKSPAKLAEMQNLPEEVVAMISRHLRLGDAIKCTQVSKPWRQKWTCHTVVKDIAHVYFPGLTAASPDTPAWDLLRPIAQKTTARNQGKITSWLSIRTADVPLLECTALKYDDLSLEFAKSNPTATPSRFFRKDNWDSRSWRGFAYSHGKVAWQWDSYRFFVDDIRAMTRKLVSPPDLVVKGDKDFIVYAMTENLLILANQITMRALIVYDLNKGEHRRVTLPNRMLDLQAHKDTFAVNFSIDYCSYRQHGSVTPPHVWNWSTGLVKLDVPGPAATELPRRYSYAWDEHNDEGADCNNGVIFHPTKPHILYFVSVLFERPSPSDEGSESDTQDEHISNESSRRHLLLVEAHKFDNTTFVETFTHKSIRRWKDIPRFAMHCQPMNSYGLFNIGKMYMTFSKNTAIFKSGLPGGKTKIVKAPSLPLITINFNTTTESFVVEKRALSGMRRPIWEHAAREPAQAGGISWNDSVYYIQNRDCRLRAEFEPRWRHRFEGKGQRSICIANKTSTFVLETKNLWFKEPGRGARRERFRSIAVDDDFVVGLSRRSYVVYNFGDPSLKGGPWSEPHKVQRYTMKDLDCPKRGCSGPDESRLCPVCSDITLSSLWGHHADNESPYVSWDEDEESSEGVPSEPEHWAGDSNEADEGWETSEYGDGYGYNY</sequence>
<comment type="caution">
    <text evidence="3">The sequence shown here is derived from an EMBL/GenBank/DDBJ whole genome shotgun (WGS) entry which is preliminary data.</text>
</comment>
<reference evidence="3 4" key="1">
    <citation type="submission" date="2014-02" db="EMBL/GenBank/DDBJ databases">
        <title>The genome sequence of Colletotrichum fioriniae PJ7.</title>
        <authorList>
            <person name="Baroncelli R."/>
            <person name="Thon M.R."/>
        </authorList>
    </citation>
    <scope>NUCLEOTIDE SEQUENCE [LARGE SCALE GENOMIC DNA]</scope>
    <source>
        <strain evidence="3 4">PJ7</strain>
    </source>
</reference>
<dbReference type="Pfam" id="PF00646">
    <property type="entry name" value="F-box"/>
    <property type="match status" value="1"/>
</dbReference>
<evidence type="ECO:0000313" key="4">
    <source>
        <dbReference type="Proteomes" id="UP000020467"/>
    </source>
</evidence>
<protein>
    <submittedName>
        <fullName evidence="3">F-box domain-containing protein</fullName>
    </submittedName>
</protein>
<dbReference type="AlphaFoldDB" id="A0A010RZM3"/>
<gene>
    <name evidence="3" type="ORF">CFIO01_10151</name>
</gene>
<feature type="region of interest" description="Disordered" evidence="1">
    <location>
        <begin position="374"/>
        <end position="393"/>
    </location>
</feature>
<dbReference type="InterPro" id="IPR036047">
    <property type="entry name" value="F-box-like_dom_sf"/>
</dbReference>